<sequence>MTTVWHPDELGDGFEYTTIPLGTDPDGEGTVETVLVRAVPGPGHSIDPAKPALLWVHGMSDYFFQDHVARHYLEQGYPFYGVDLRKCGRAHKADQRWHYTTDMRYYHADLTAVARMLADEHGAIIPMGHSTGGLNVILWADDMRRNDPETHSLIAGLVLNSPWVDLQFPELFIKVAAPVVRAVGKRWPLMTLPISGEATYGESIHAGAHGRWEYDLVKKRPGGHQKYLGWLRAVIEGQAQIHDRDIDTGVPTLTLCSAKSYLGKPYSKEADTADSVLEVEQIKRWAPTLSDNAELAVIDGALHDVFLSQPEVLDEAYRVTDAWIERVSEARP</sequence>
<evidence type="ECO:0000313" key="3">
    <source>
        <dbReference type="Proteomes" id="UP000658613"/>
    </source>
</evidence>
<dbReference type="InterPro" id="IPR022742">
    <property type="entry name" value="Hydrolase_4"/>
</dbReference>
<evidence type="ECO:0000259" key="1">
    <source>
        <dbReference type="Pfam" id="PF12146"/>
    </source>
</evidence>
<dbReference type="InterPro" id="IPR029058">
    <property type="entry name" value="AB_hydrolase_fold"/>
</dbReference>
<reference evidence="2" key="1">
    <citation type="submission" date="2020-11" db="EMBL/GenBank/DDBJ databases">
        <title>Sequencing the genomes of 1000 actinobacteria strains.</title>
        <authorList>
            <person name="Klenk H.-P."/>
        </authorList>
    </citation>
    <scope>NUCLEOTIDE SEQUENCE</scope>
    <source>
        <strain evidence="2">DSM 45632</strain>
    </source>
</reference>
<dbReference type="SUPFAM" id="SSF53474">
    <property type="entry name" value="alpha/beta-Hydrolases"/>
    <property type="match status" value="1"/>
</dbReference>
<accession>A0A931GTI3</accession>
<dbReference type="EMBL" id="JADOUE010000001">
    <property type="protein sequence ID" value="MBG6121860.1"/>
    <property type="molecule type" value="Genomic_DNA"/>
</dbReference>
<dbReference type="Gene3D" id="3.40.50.1820">
    <property type="entry name" value="alpha/beta hydrolase"/>
    <property type="match status" value="1"/>
</dbReference>
<keyword evidence="2" id="KW-0378">Hydrolase</keyword>
<keyword evidence="3" id="KW-1185">Reference proteome</keyword>
<dbReference type="RefSeq" id="WP_231375416.1">
    <property type="nucleotide sequence ID" value="NZ_CP046980.1"/>
</dbReference>
<protein>
    <submittedName>
        <fullName evidence="2">Alpha-beta hydrolase superfamily lysophospholipase</fullName>
    </submittedName>
</protein>
<gene>
    <name evidence="2" type="ORF">IW254_000829</name>
</gene>
<evidence type="ECO:0000313" key="2">
    <source>
        <dbReference type="EMBL" id="MBG6121860.1"/>
    </source>
</evidence>
<dbReference type="Pfam" id="PF12146">
    <property type="entry name" value="Hydrolase_4"/>
    <property type="match status" value="1"/>
</dbReference>
<dbReference type="Proteomes" id="UP000658613">
    <property type="component" value="Unassembled WGS sequence"/>
</dbReference>
<feature type="domain" description="Serine aminopeptidase S33" evidence="1">
    <location>
        <begin position="48"/>
        <end position="306"/>
    </location>
</feature>
<proteinExistence type="predicted"/>
<name>A0A931GTI3_9CORY</name>
<organism evidence="2 3">
    <name type="scientific">Corynebacterium aquatimens</name>
    <dbReference type="NCBI Taxonomy" id="1190508"/>
    <lineage>
        <taxon>Bacteria</taxon>
        <taxon>Bacillati</taxon>
        <taxon>Actinomycetota</taxon>
        <taxon>Actinomycetes</taxon>
        <taxon>Mycobacteriales</taxon>
        <taxon>Corynebacteriaceae</taxon>
        <taxon>Corynebacterium</taxon>
    </lineage>
</organism>
<comment type="caution">
    <text evidence="2">The sequence shown here is derived from an EMBL/GenBank/DDBJ whole genome shotgun (WGS) entry which is preliminary data.</text>
</comment>
<dbReference type="AlphaFoldDB" id="A0A931GTI3"/>
<dbReference type="GO" id="GO:0016787">
    <property type="term" value="F:hydrolase activity"/>
    <property type="evidence" value="ECO:0007669"/>
    <property type="project" value="UniProtKB-KW"/>
</dbReference>